<gene>
    <name evidence="2" type="ORF">KI387_027265</name>
</gene>
<feature type="non-terminal residue" evidence="2">
    <location>
        <position position="118"/>
    </location>
</feature>
<reference evidence="2 3" key="1">
    <citation type="journal article" date="2021" name="Nat. Plants">
        <title>The Taxus genome provides insights into paclitaxel biosynthesis.</title>
        <authorList>
            <person name="Xiong X."/>
            <person name="Gou J."/>
            <person name="Liao Q."/>
            <person name="Li Y."/>
            <person name="Zhou Q."/>
            <person name="Bi G."/>
            <person name="Li C."/>
            <person name="Du R."/>
            <person name="Wang X."/>
            <person name="Sun T."/>
            <person name="Guo L."/>
            <person name="Liang H."/>
            <person name="Lu P."/>
            <person name="Wu Y."/>
            <person name="Zhang Z."/>
            <person name="Ro D.K."/>
            <person name="Shang Y."/>
            <person name="Huang S."/>
            <person name="Yan J."/>
        </authorList>
    </citation>
    <scope>NUCLEOTIDE SEQUENCE [LARGE SCALE GENOMIC DNA]</scope>
    <source>
        <strain evidence="2">Ta-2019</strain>
    </source>
</reference>
<evidence type="ECO:0000313" key="3">
    <source>
        <dbReference type="Proteomes" id="UP000824469"/>
    </source>
</evidence>
<dbReference type="CDD" id="cd01647">
    <property type="entry name" value="RT_LTR"/>
    <property type="match status" value="1"/>
</dbReference>
<dbReference type="Proteomes" id="UP000824469">
    <property type="component" value="Unassembled WGS sequence"/>
</dbReference>
<dbReference type="InterPro" id="IPR043502">
    <property type="entry name" value="DNA/RNA_pol_sf"/>
</dbReference>
<name>A0AA38L8W0_TAXCH</name>
<dbReference type="PANTHER" id="PTHR24559">
    <property type="entry name" value="TRANSPOSON TY3-I GAG-POL POLYPROTEIN"/>
    <property type="match status" value="1"/>
</dbReference>
<dbReference type="PANTHER" id="PTHR24559:SF444">
    <property type="entry name" value="REVERSE TRANSCRIPTASE DOMAIN-CONTAINING PROTEIN"/>
    <property type="match status" value="1"/>
</dbReference>
<dbReference type="SUPFAM" id="SSF56672">
    <property type="entry name" value="DNA/RNA polymerases"/>
    <property type="match status" value="1"/>
</dbReference>
<keyword evidence="3" id="KW-1185">Reference proteome</keyword>
<dbReference type="InterPro" id="IPR000477">
    <property type="entry name" value="RT_dom"/>
</dbReference>
<accession>A0AA38L8W0</accession>
<dbReference type="InterPro" id="IPR043128">
    <property type="entry name" value="Rev_trsase/Diguanyl_cyclase"/>
</dbReference>
<evidence type="ECO:0000259" key="1">
    <source>
        <dbReference type="Pfam" id="PF00078"/>
    </source>
</evidence>
<sequence>MDYRELNAVCVIDPFLTPFTEEILEGVAGCEIYSIMDGLSGYHQVQIAKEDQEKTTFTTEWGIFAYTVMPFGLKNVLVVFSCIMVQAFQDFIHKFLQVYLDDWIVYGLVKDHYDNLRL</sequence>
<dbReference type="InterPro" id="IPR053134">
    <property type="entry name" value="RNA-dir_DNA_polymerase"/>
</dbReference>
<dbReference type="AlphaFoldDB" id="A0AA38L8W0"/>
<comment type="caution">
    <text evidence="2">The sequence shown here is derived from an EMBL/GenBank/DDBJ whole genome shotgun (WGS) entry which is preliminary data.</text>
</comment>
<protein>
    <recommendedName>
        <fullName evidence="1">Reverse transcriptase domain-containing protein</fullName>
    </recommendedName>
</protein>
<organism evidence="2 3">
    <name type="scientific">Taxus chinensis</name>
    <name type="common">Chinese yew</name>
    <name type="synonym">Taxus wallichiana var. chinensis</name>
    <dbReference type="NCBI Taxonomy" id="29808"/>
    <lineage>
        <taxon>Eukaryota</taxon>
        <taxon>Viridiplantae</taxon>
        <taxon>Streptophyta</taxon>
        <taxon>Embryophyta</taxon>
        <taxon>Tracheophyta</taxon>
        <taxon>Spermatophyta</taxon>
        <taxon>Pinopsida</taxon>
        <taxon>Pinidae</taxon>
        <taxon>Conifers II</taxon>
        <taxon>Cupressales</taxon>
        <taxon>Taxaceae</taxon>
        <taxon>Taxus</taxon>
    </lineage>
</organism>
<dbReference type="Gene3D" id="3.30.70.270">
    <property type="match status" value="1"/>
</dbReference>
<evidence type="ECO:0000313" key="2">
    <source>
        <dbReference type="EMBL" id="KAH9312230.1"/>
    </source>
</evidence>
<dbReference type="Pfam" id="PF00078">
    <property type="entry name" value="RVT_1"/>
    <property type="match status" value="1"/>
</dbReference>
<proteinExistence type="predicted"/>
<dbReference type="EMBL" id="JAHRHJ020000006">
    <property type="protein sequence ID" value="KAH9312230.1"/>
    <property type="molecule type" value="Genomic_DNA"/>
</dbReference>
<feature type="domain" description="Reverse transcriptase" evidence="1">
    <location>
        <begin position="1"/>
        <end position="106"/>
    </location>
</feature>
<dbReference type="Gene3D" id="3.10.10.10">
    <property type="entry name" value="HIV Type 1 Reverse Transcriptase, subunit A, domain 1"/>
    <property type="match status" value="1"/>
</dbReference>